<dbReference type="EMBL" id="PDES01000022">
    <property type="protein sequence ID" value="RRQ78435.1"/>
    <property type="molecule type" value="Genomic_DNA"/>
</dbReference>
<evidence type="ECO:0000313" key="2">
    <source>
        <dbReference type="EMBL" id="RRQ78435.1"/>
    </source>
</evidence>
<dbReference type="Pfam" id="PF13649">
    <property type="entry name" value="Methyltransf_25"/>
    <property type="match status" value="1"/>
</dbReference>
<protein>
    <submittedName>
        <fullName evidence="2">SAM-dependent methyltransferase</fullName>
    </submittedName>
</protein>
<comment type="caution">
    <text evidence="2">The sequence shown here is derived from an EMBL/GenBank/DDBJ whole genome shotgun (WGS) entry which is preliminary data.</text>
</comment>
<evidence type="ECO:0000259" key="1">
    <source>
        <dbReference type="Pfam" id="PF13649"/>
    </source>
</evidence>
<evidence type="ECO:0000313" key="3">
    <source>
        <dbReference type="Proteomes" id="UP000276379"/>
    </source>
</evidence>
<dbReference type="PANTHER" id="PTHR42912:SF80">
    <property type="entry name" value="METHYLTRANSFERASE DOMAIN-CONTAINING PROTEIN"/>
    <property type="match status" value="1"/>
</dbReference>
<dbReference type="GO" id="GO:0008168">
    <property type="term" value="F:methyltransferase activity"/>
    <property type="evidence" value="ECO:0007669"/>
    <property type="project" value="UniProtKB-KW"/>
</dbReference>
<name>A0A426RW95_9ACTN</name>
<proteinExistence type="predicted"/>
<dbReference type="InterPro" id="IPR041698">
    <property type="entry name" value="Methyltransf_25"/>
</dbReference>
<dbReference type="InterPro" id="IPR029063">
    <property type="entry name" value="SAM-dependent_MTases_sf"/>
</dbReference>
<organism evidence="2 3">
    <name type="scientific">Streptomyces griseofuscus</name>
    <dbReference type="NCBI Taxonomy" id="146922"/>
    <lineage>
        <taxon>Bacteria</taxon>
        <taxon>Bacillati</taxon>
        <taxon>Actinomycetota</taxon>
        <taxon>Actinomycetes</taxon>
        <taxon>Kitasatosporales</taxon>
        <taxon>Streptomycetaceae</taxon>
        <taxon>Streptomyces</taxon>
    </lineage>
</organism>
<dbReference type="RefSeq" id="WP_125212221.1">
    <property type="nucleotide sequence ID" value="NZ_PDER01000028.1"/>
</dbReference>
<dbReference type="PANTHER" id="PTHR42912">
    <property type="entry name" value="METHYLTRANSFERASE"/>
    <property type="match status" value="1"/>
</dbReference>
<dbReference type="Proteomes" id="UP000276379">
    <property type="component" value="Unassembled WGS sequence"/>
</dbReference>
<keyword evidence="2" id="KW-0489">Methyltransferase</keyword>
<gene>
    <name evidence="2" type="ORF">CQW44_36605</name>
</gene>
<feature type="domain" description="Methyltransferase" evidence="1">
    <location>
        <begin position="56"/>
        <end position="146"/>
    </location>
</feature>
<dbReference type="AlphaFoldDB" id="A0A426RW95"/>
<sequence>MTKTQDSPDFLTATRAFYDTVAEDYAEHFANPLADKPLERALLAAFAEQVGPGAAVADLGCGPGAVTGHLAALGVDAFGLDLSAAMLAVARREHPGLRFEQGSMLDLPLPDGGLAGAVCWYSTIHTPDERLPELFAELYRVLAPGGRLLLAFQTGTEPRRLENPWGHPVTLDFRRRRPEDMVRLLAGAGFTLAFRTVREPDDTLGKGVAPVAQAFLGVAKPL</sequence>
<dbReference type="CDD" id="cd02440">
    <property type="entry name" value="AdoMet_MTases"/>
    <property type="match status" value="1"/>
</dbReference>
<dbReference type="InterPro" id="IPR050508">
    <property type="entry name" value="Methyltransf_Superfamily"/>
</dbReference>
<keyword evidence="3" id="KW-1185">Reference proteome</keyword>
<keyword evidence="2" id="KW-0808">Transferase</keyword>
<dbReference type="GO" id="GO:0032259">
    <property type="term" value="P:methylation"/>
    <property type="evidence" value="ECO:0007669"/>
    <property type="project" value="UniProtKB-KW"/>
</dbReference>
<dbReference type="SUPFAM" id="SSF53335">
    <property type="entry name" value="S-adenosyl-L-methionine-dependent methyltransferases"/>
    <property type="match status" value="1"/>
</dbReference>
<accession>A0A426RW95</accession>
<dbReference type="Gene3D" id="3.40.50.150">
    <property type="entry name" value="Vaccinia Virus protein VP39"/>
    <property type="match status" value="1"/>
</dbReference>
<reference evidence="2 3" key="1">
    <citation type="submission" date="2017-10" db="EMBL/GenBank/DDBJ databases">
        <title>Draft genome of actinobacteria isolated from guarana (Paullinia cupana (Mart.) Ducke.</title>
        <authorList>
            <person name="Siqueira K.A."/>
            <person name="Liotti R.G."/>
            <person name="Mendes T.A."/>
            <person name="Soares M.A."/>
        </authorList>
    </citation>
    <scope>NUCLEOTIDE SEQUENCE [LARGE SCALE GENOMIC DNA]</scope>
    <source>
        <strain evidence="2 3">199</strain>
    </source>
</reference>